<reference evidence="3" key="1">
    <citation type="journal article" date="2020" name="Stud. Mycol.">
        <title>101 Dothideomycetes genomes: a test case for predicting lifestyles and emergence of pathogens.</title>
        <authorList>
            <person name="Haridas S."/>
            <person name="Albert R."/>
            <person name="Binder M."/>
            <person name="Bloem J."/>
            <person name="Labutti K."/>
            <person name="Salamov A."/>
            <person name="Andreopoulos B."/>
            <person name="Baker S."/>
            <person name="Barry K."/>
            <person name="Bills G."/>
            <person name="Bluhm B."/>
            <person name="Cannon C."/>
            <person name="Castanera R."/>
            <person name="Culley D."/>
            <person name="Daum C."/>
            <person name="Ezra D."/>
            <person name="Gonzalez J."/>
            <person name="Henrissat B."/>
            <person name="Kuo A."/>
            <person name="Liang C."/>
            <person name="Lipzen A."/>
            <person name="Lutzoni F."/>
            <person name="Magnuson J."/>
            <person name="Mondo S."/>
            <person name="Nolan M."/>
            <person name="Ohm R."/>
            <person name="Pangilinan J."/>
            <person name="Park H.-J."/>
            <person name="Ramirez L."/>
            <person name="Alfaro M."/>
            <person name="Sun H."/>
            <person name="Tritt A."/>
            <person name="Yoshinaga Y."/>
            <person name="Zwiers L.-H."/>
            <person name="Turgeon B."/>
            <person name="Goodwin S."/>
            <person name="Spatafora J."/>
            <person name="Crous P."/>
            <person name="Grigoriev I."/>
        </authorList>
    </citation>
    <scope>NUCLEOTIDE SEQUENCE</scope>
    <source>
        <strain evidence="3">Tuck. ex Michener</strain>
    </source>
</reference>
<dbReference type="OrthoDB" id="120072at2759"/>
<keyword evidence="4" id="KW-1185">Reference proteome</keyword>
<accession>A0A6A6HMP0</accession>
<evidence type="ECO:0000259" key="2">
    <source>
        <dbReference type="Pfam" id="PF18271"/>
    </source>
</evidence>
<evidence type="ECO:0000313" key="3">
    <source>
        <dbReference type="EMBL" id="KAF2239395.1"/>
    </source>
</evidence>
<dbReference type="Pfam" id="PF18271">
    <property type="entry name" value="GH131_N"/>
    <property type="match status" value="1"/>
</dbReference>
<sequence>MSFQKLVVGALAGTAAATVLWDGRFNGIPSSTALNTWSWSNQVGPYQYYIHGNGPVTEYVNLASSYKNPADTASTQGIQITLDKTAVWNSDNMIRTELIPQTTAAINKGTVYYHFSLSHTGTNAPSPNFEHQVGFFESHFTEMKFGLLSGEQGATSDNSLRWMVNSQTQWNTTFTAGVWHNIAYGIDFDGGSVTFYHSTGSNPLTKTAGPVSVSASSNGADWHVGVLGLNQTSAITTENWLWSGVYIESGSLTTSVAGPAGAGASSSAAASSVAATSKAVAAPAVSSAPVSSVAAPAPTTLATLVSSVVATSAPAAASPSAAAPASGDLSASTIQELYNWISSLLSQLEALEKRTGSSSADAAGDDSDCDEE</sequence>
<proteinExistence type="predicted"/>
<gene>
    <name evidence="3" type="ORF">EV356DRAFT_515588</name>
</gene>
<keyword evidence="3" id="KW-0378">Hydrolase</keyword>
<evidence type="ECO:0000256" key="1">
    <source>
        <dbReference type="SAM" id="SignalP"/>
    </source>
</evidence>
<dbReference type="PANTHER" id="PTHR34612:SF6">
    <property type="entry name" value="GLYCOSIDE HYDROLASE 131 CATALYTIC N-TERMINAL DOMAIN-CONTAINING PROTEIN"/>
    <property type="match status" value="1"/>
</dbReference>
<name>A0A6A6HMP0_VIRVR</name>
<dbReference type="Gene3D" id="2.60.120.1160">
    <property type="match status" value="1"/>
</dbReference>
<feature type="domain" description="Glycoside hydrolase 131 catalytic N-terminal" evidence="2">
    <location>
        <begin position="19"/>
        <end position="251"/>
    </location>
</feature>
<dbReference type="AlphaFoldDB" id="A0A6A6HMP0"/>
<dbReference type="InterPro" id="IPR041524">
    <property type="entry name" value="GH131_N"/>
</dbReference>
<keyword evidence="1" id="KW-0732">Signal</keyword>
<dbReference type="PANTHER" id="PTHR34612">
    <property type="entry name" value="GH131_N DOMAIN-CONTAINING PROTEIN"/>
    <property type="match status" value="1"/>
</dbReference>
<protein>
    <submittedName>
        <fullName evidence="3">Glycoside hydrolase family 131 protein</fullName>
    </submittedName>
</protein>
<feature type="chain" id="PRO_5025405762" evidence="1">
    <location>
        <begin position="18"/>
        <end position="372"/>
    </location>
</feature>
<evidence type="ECO:0000313" key="4">
    <source>
        <dbReference type="Proteomes" id="UP000800092"/>
    </source>
</evidence>
<dbReference type="Proteomes" id="UP000800092">
    <property type="component" value="Unassembled WGS sequence"/>
</dbReference>
<dbReference type="GO" id="GO:0016787">
    <property type="term" value="F:hydrolase activity"/>
    <property type="evidence" value="ECO:0007669"/>
    <property type="project" value="UniProtKB-KW"/>
</dbReference>
<dbReference type="EMBL" id="ML991773">
    <property type="protein sequence ID" value="KAF2239395.1"/>
    <property type="molecule type" value="Genomic_DNA"/>
</dbReference>
<feature type="signal peptide" evidence="1">
    <location>
        <begin position="1"/>
        <end position="17"/>
    </location>
</feature>
<organism evidence="3 4">
    <name type="scientific">Viridothelium virens</name>
    <name type="common">Speckled blister lichen</name>
    <name type="synonym">Trypethelium virens</name>
    <dbReference type="NCBI Taxonomy" id="1048519"/>
    <lineage>
        <taxon>Eukaryota</taxon>
        <taxon>Fungi</taxon>
        <taxon>Dikarya</taxon>
        <taxon>Ascomycota</taxon>
        <taxon>Pezizomycotina</taxon>
        <taxon>Dothideomycetes</taxon>
        <taxon>Dothideomycetes incertae sedis</taxon>
        <taxon>Trypetheliales</taxon>
        <taxon>Trypetheliaceae</taxon>
        <taxon>Viridothelium</taxon>
    </lineage>
</organism>